<reference evidence="1" key="1">
    <citation type="journal article" date="2015" name="Nature">
        <title>Complex archaea that bridge the gap between prokaryotes and eukaryotes.</title>
        <authorList>
            <person name="Spang A."/>
            <person name="Saw J.H."/>
            <person name="Jorgensen S.L."/>
            <person name="Zaremba-Niedzwiedzka K."/>
            <person name="Martijn J."/>
            <person name="Lind A.E."/>
            <person name="van Eijk R."/>
            <person name="Schleper C."/>
            <person name="Guy L."/>
            <person name="Ettema T.J."/>
        </authorList>
    </citation>
    <scope>NUCLEOTIDE SEQUENCE</scope>
</reference>
<accession>A0A0F9HYM5</accession>
<gene>
    <name evidence="1" type="ORF">LCGC14_1647330</name>
</gene>
<protein>
    <submittedName>
        <fullName evidence="1">Uncharacterized protein</fullName>
    </submittedName>
</protein>
<proteinExistence type="predicted"/>
<dbReference type="AlphaFoldDB" id="A0A0F9HYM5"/>
<evidence type="ECO:0000313" key="1">
    <source>
        <dbReference type="EMBL" id="KKM20257.1"/>
    </source>
</evidence>
<name>A0A0F9HYM5_9ZZZZ</name>
<dbReference type="EMBL" id="LAZR01013806">
    <property type="protein sequence ID" value="KKM20257.1"/>
    <property type="molecule type" value="Genomic_DNA"/>
</dbReference>
<sequence length="69" mass="8402">MTNLWLQTQIDSIPNEFWYVDYEKGIATKSNHKPQFESIRKWNSSMEDFLKSKEIKILEINDYEIKFKL</sequence>
<organism evidence="1">
    <name type="scientific">marine sediment metagenome</name>
    <dbReference type="NCBI Taxonomy" id="412755"/>
    <lineage>
        <taxon>unclassified sequences</taxon>
        <taxon>metagenomes</taxon>
        <taxon>ecological metagenomes</taxon>
    </lineage>
</organism>
<comment type="caution">
    <text evidence="1">The sequence shown here is derived from an EMBL/GenBank/DDBJ whole genome shotgun (WGS) entry which is preliminary data.</text>
</comment>